<gene>
    <name evidence="1" type="ORF">CDAR_40961</name>
</gene>
<keyword evidence="2" id="KW-1185">Reference proteome</keyword>
<reference evidence="1 2" key="1">
    <citation type="submission" date="2021-06" db="EMBL/GenBank/DDBJ databases">
        <title>Caerostris darwini draft genome.</title>
        <authorList>
            <person name="Kono N."/>
            <person name="Arakawa K."/>
        </authorList>
    </citation>
    <scope>NUCLEOTIDE SEQUENCE [LARGE SCALE GENOMIC DNA]</scope>
</reference>
<organism evidence="1 2">
    <name type="scientific">Caerostris darwini</name>
    <dbReference type="NCBI Taxonomy" id="1538125"/>
    <lineage>
        <taxon>Eukaryota</taxon>
        <taxon>Metazoa</taxon>
        <taxon>Ecdysozoa</taxon>
        <taxon>Arthropoda</taxon>
        <taxon>Chelicerata</taxon>
        <taxon>Arachnida</taxon>
        <taxon>Araneae</taxon>
        <taxon>Araneomorphae</taxon>
        <taxon>Entelegynae</taxon>
        <taxon>Araneoidea</taxon>
        <taxon>Araneidae</taxon>
        <taxon>Caerostris</taxon>
    </lineage>
</organism>
<sequence>MSDEGVVPTSLPDEPSTSIFLHPTSRRRHFLGGEKKTSLFPGWKEPPFLHISDGDLVEKGVSSLSRSSPLCEKEMGWNHFSPPL</sequence>
<proteinExistence type="predicted"/>
<dbReference type="EMBL" id="BPLQ01012963">
    <property type="protein sequence ID" value="GIY68860.1"/>
    <property type="molecule type" value="Genomic_DNA"/>
</dbReference>
<evidence type="ECO:0000313" key="1">
    <source>
        <dbReference type="EMBL" id="GIY68860.1"/>
    </source>
</evidence>
<dbReference type="AlphaFoldDB" id="A0AAV4VF02"/>
<evidence type="ECO:0000313" key="2">
    <source>
        <dbReference type="Proteomes" id="UP001054837"/>
    </source>
</evidence>
<comment type="caution">
    <text evidence="1">The sequence shown here is derived from an EMBL/GenBank/DDBJ whole genome shotgun (WGS) entry which is preliminary data.</text>
</comment>
<name>A0AAV4VF02_9ARAC</name>
<protein>
    <submittedName>
        <fullName evidence="1">Uncharacterized protein</fullName>
    </submittedName>
</protein>
<accession>A0AAV4VF02</accession>
<dbReference type="Proteomes" id="UP001054837">
    <property type="component" value="Unassembled WGS sequence"/>
</dbReference>